<protein>
    <submittedName>
        <fullName evidence="1 3">Uncharacterized protein</fullName>
    </submittedName>
</protein>
<gene>
    <name evidence="1" type="ORF">TCNE_LOCUS18376</name>
</gene>
<evidence type="ECO:0000313" key="3">
    <source>
        <dbReference type="WBParaSite" id="TCNE_0001838001-mRNA-1"/>
    </source>
</evidence>
<organism evidence="2 3">
    <name type="scientific">Toxocara canis</name>
    <name type="common">Canine roundworm</name>
    <dbReference type="NCBI Taxonomy" id="6265"/>
    <lineage>
        <taxon>Eukaryota</taxon>
        <taxon>Metazoa</taxon>
        <taxon>Ecdysozoa</taxon>
        <taxon>Nematoda</taxon>
        <taxon>Chromadorea</taxon>
        <taxon>Rhabditida</taxon>
        <taxon>Spirurina</taxon>
        <taxon>Ascaridomorpha</taxon>
        <taxon>Ascaridoidea</taxon>
        <taxon>Toxocaridae</taxon>
        <taxon>Toxocara</taxon>
    </lineage>
</organism>
<dbReference type="Proteomes" id="UP000050794">
    <property type="component" value="Unassembled WGS sequence"/>
</dbReference>
<dbReference type="WBParaSite" id="TCNE_0001838001-mRNA-1">
    <property type="protein sequence ID" value="TCNE_0001838001-mRNA-1"/>
    <property type="gene ID" value="TCNE_0001838001"/>
</dbReference>
<keyword evidence="2" id="KW-1185">Reference proteome</keyword>
<sequence length="86" mass="10109">MVDPYLLDIGNYREKRAVVLTLLGNEIDVPTRDTHGCRCVMHRTGPIICIDITFMFAITHPLRTRRDHRDHVTRPTKRIRELLTTR</sequence>
<reference evidence="1 2" key="2">
    <citation type="submission" date="2018-11" db="EMBL/GenBank/DDBJ databases">
        <authorList>
            <consortium name="Pathogen Informatics"/>
        </authorList>
    </citation>
    <scope>NUCLEOTIDE SEQUENCE [LARGE SCALE GENOMIC DNA]</scope>
</reference>
<dbReference type="AlphaFoldDB" id="A0A183VCA6"/>
<dbReference type="EMBL" id="UYWY01025453">
    <property type="protein sequence ID" value="VDM49697.1"/>
    <property type="molecule type" value="Genomic_DNA"/>
</dbReference>
<proteinExistence type="predicted"/>
<accession>A0A183VCA6</accession>
<evidence type="ECO:0000313" key="1">
    <source>
        <dbReference type="EMBL" id="VDM49697.1"/>
    </source>
</evidence>
<reference evidence="3" key="1">
    <citation type="submission" date="2016-06" db="UniProtKB">
        <authorList>
            <consortium name="WormBaseParasite"/>
        </authorList>
    </citation>
    <scope>IDENTIFICATION</scope>
</reference>
<evidence type="ECO:0000313" key="2">
    <source>
        <dbReference type="Proteomes" id="UP000050794"/>
    </source>
</evidence>
<name>A0A183VCA6_TOXCA</name>